<evidence type="ECO:0000256" key="1">
    <source>
        <dbReference type="SAM" id="Phobius"/>
    </source>
</evidence>
<keyword evidence="1" id="KW-0472">Membrane</keyword>
<dbReference type="GeneID" id="18821301"/>
<dbReference type="EMBL" id="GL945443">
    <property type="protein sequence ID" value="EGO19561.1"/>
    <property type="molecule type" value="Genomic_DNA"/>
</dbReference>
<dbReference type="KEGG" id="sla:SERLADRAFT_479115"/>
<reference evidence="2" key="1">
    <citation type="submission" date="2011-04" db="EMBL/GenBank/DDBJ databases">
        <title>Evolution of plant cell wall degrading machinery underlies the functional diversity of forest fungi.</title>
        <authorList>
            <consortium name="US DOE Joint Genome Institute (JGI-PGF)"/>
            <person name="Eastwood D.C."/>
            <person name="Floudas D."/>
            <person name="Binder M."/>
            <person name="Majcherczyk A."/>
            <person name="Schneider P."/>
            <person name="Aerts A."/>
            <person name="Asiegbu F.O."/>
            <person name="Baker S.E."/>
            <person name="Barry K."/>
            <person name="Bendiksby M."/>
            <person name="Blumentritt M."/>
            <person name="Coutinho P.M."/>
            <person name="Cullen D."/>
            <person name="Cullen D."/>
            <person name="Gathman A."/>
            <person name="Goodell B."/>
            <person name="Henrissat B."/>
            <person name="Ihrmark K."/>
            <person name="Kauserud H."/>
            <person name="Kohler A."/>
            <person name="LaButti K."/>
            <person name="Lapidus A."/>
            <person name="Lavin J.L."/>
            <person name="Lee Y.-H."/>
            <person name="Lindquist E."/>
            <person name="Lilly W."/>
            <person name="Lucas S."/>
            <person name="Morin E."/>
            <person name="Murat C."/>
            <person name="Oguiza J.A."/>
            <person name="Park J."/>
            <person name="Pisabarro A.G."/>
            <person name="Riley R."/>
            <person name="Rosling A."/>
            <person name="Salamov A."/>
            <person name="Schmidt O."/>
            <person name="Schmutz J."/>
            <person name="Skrede I."/>
            <person name="Stenlid J."/>
            <person name="Wiebenga A."/>
            <person name="Xie X."/>
            <person name="Kues U."/>
            <person name="Hibbett D.S."/>
            <person name="Hoffmeister D."/>
            <person name="Hogberg N."/>
            <person name="Martin F."/>
            <person name="Grigoriev I.V."/>
            <person name="Watkinson S.C."/>
        </authorList>
    </citation>
    <scope>NUCLEOTIDE SEQUENCE</scope>
    <source>
        <strain evidence="2">S7.9</strain>
    </source>
</reference>
<dbReference type="Proteomes" id="UP000008064">
    <property type="component" value="Unassembled WGS sequence"/>
</dbReference>
<accession>F8PBC1</accession>
<name>F8PBC1_SERL9</name>
<dbReference type="HOGENOM" id="CLU_053888_2_0_1"/>
<dbReference type="AlphaFoldDB" id="F8PBC1"/>
<gene>
    <name evidence="2" type="ORF">SERLADRAFT_479115</name>
</gene>
<sequence>MNKTKNQLLTIASILLGFFGYFIIPVEGLGQGRDGTIQVDHRRRSEFAAVTGVICSSSFSWMNNEKGQSPCMVVAYIEGACTEGVWNIPPLQPDSHYDPPNATISTVNVCSCSWSSYNLLSACTACQGMNSSILTWEGYSAECPSSESNSVFPSGYTLSSNTSIPYWAATNPNEWSSAMFDVDQAQTLAHQRPDLTPGASSARKPSLVGPIIGGVVGGMAILVAAGIAGFVLYKRKKDAKPIRVPDRDESGGMESSEMLPHREHMYWPSRSSTYSTVMTEAPVERGGPRYPSPGAYSVRSYITRTSSPLTGSIVSLQPDGTPVV</sequence>
<protein>
    <recommendedName>
        <fullName evidence="3">Transmembrane protein</fullName>
    </recommendedName>
</protein>
<proteinExistence type="predicted"/>
<keyword evidence="1" id="KW-0812">Transmembrane</keyword>
<feature type="transmembrane region" description="Helical" evidence="1">
    <location>
        <begin position="211"/>
        <end position="233"/>
    </location>
</feature>
<evidence type="ECO:0008006" key="3">
    <source>
        <dbReference type="Google" id="ProtNLM"/>
    </source>
</evidence>
<dbReference type="RefSeq" id="XP_007323694.1">
    <property type="nucleotide sequence ID" value="XM_007323632.1"/>
</dbReference>
<evidence type="ECO:0000313" key="2">
    <source>
        <dbReference type="EMBL" id="EGO19561.1"/>
    </source>
</evidence>
<organism>
    <name type="scientific">Serpula lacrymans var. lacrymans (strain S7.9)</name>
    <name type="common">Dry rot fungus</name>
    <dbReference type="NCBI Taxonomy" id="578457"/>
    <lineage>
        <taxon>Eukaryota</taxon>
        <taxon>Fungi</taxon>
        <taxon>Dikarya</taxon>
        <taxon>Basidiomycota</taxon>
        <taxon>Agaricomycotina</taxon>
        <taxon>Agaricomycetes</taxon>
        <taxon>Agaricomycetidae</taxon>
        <taxon>Boletales</taxon>
        <taxon>Coniophorineae</taxon>
        <taxon>Serpulaceae</taxon>
        <taxon>Serpula</taxon>
    </lineage>
</organism>
<dbReference type="OrthoDB" id="2796893at2759"/>
<keyword evidence="1" id="KW-1133">Transmembrane helix</keyword>